<dbReference type="FunFam" id="3.40.50.300:FF:000224">
    <property type="entry name" value="Energy-coupling factor transporter ATP-binding protein EcfA"/>
    <property type="match status" value="1"/>
</dbReference>
<keyword evidence="9" id="KW-0472">Membrane</keyword>
<accession>A0A2I0V237</accession>
<protein>
    <submittedName>
        <fullName evidence="12">ABC transporter ATP-binding protein</fullName>
    </submittedName>
</protein>
<dbReference type="Gene3D" id="3.40.50.300">
    <property type="entry name" value="P-loop containing nucleotide triphosphate hydrolases"/>
    <property type="match status" value="2"/>
</dbReference>
<evidence type="ECO:0000256" key="6">
    <source>
        <dbReference type="ARBA" id="ARBA00022741"/>
    </source>
</evidence>
<proteinExistence type="inferred from homology"/>
<evidence type="ECO:0000256" key="3">
    <source>
        <dbReference type="ARBA" id="ARBA00022448"/>
    </source>
</evidence>
<dbReference type="SMART" id="SM00382">
    <property type="entry name" value="AAA"/>
    <property type="match status" value="2"/>
</dbReference>
<gene>
    <name evidence="12" type="ORF">CRI88_07975</name>
</gene>
<keyword evidence="7 12" id="KW-0067">ATP-binding</keyword>
<keyword evidence="4" id="KW-1003">Cell membrane</keyword>
<dbReference type="GO" id="GO:0015087">
    <property type="term" value="F:cobalt ion transmembrane transporter activity"/>
    <property type="evidence" value="ECO:0007669"/>
    <property type="project" value="UniProtKB-ARBA"/>
</dbReference>
<dbReference type="EMBL" id="PDFK01000002">
    <property type="protein sequence ID" value="PKU52292.1"/>
    <property type="molecule type" value="Genomic_DNA"/>
</dbReference>
<comment type="caution">
    <text evidence="12">The sequence shown here is derived from an EMBL/GenBank/DDBJ whole genome shotgun (WGS) entry which is preliminary data.</text>
</comment>
<dbReference type="InterPro" id="IPR015856">
    <property type="entry name" value="ABC_transpr_CbiO/EcfA_su"/>
</dbReference>
<dbReference type="InterPro" id="IPR003593">
    <property type="entry name" value="AAA+_ATPase"/>
</dbReference>
<comment type="subcellular location">
    <subcellularLocation>
        <location evidence="1">Cell membrane</location>
        <topology evidence="1">Peripheral membrane protein</topology>
    </subcellularLocation>
</comment>
<dbReference type="Pfam" id="PF00005">
    <property type="entry name" value="ABC_tran"/>
    <property type="match status" value="2"/>
</dbReference>
<evidence type="ECO:0000259" key="11">
    <source>
        <dbReference type="PROSITE" id="PS50893"/>
    </source>
</evidence>
<name>A0A2I0V237_9BACI</name>
<dbReference type="InterPro" id="IPR027417">
    <property type="entry name" value="P-loop_NTPase"/>
</dbReference>
<dbReference type="GO" id="GO:0043190">
    <property type="term" value="C:ATP-binding cassette (ABC) transporter complex"/>
    <property type="evidence" value="ECO:0007669"/>
    <property type="project" value="TreeGrafter"/>
</dbReference>
<dbReference type="GO" id="GO:0005524">
    <property type="term" value="F:ATP binding"/>
    <property type="evidence" value="ECO:0007669"/>
    <property type="project" value="UniProtKB-KW"/>
</dbReference>
<evidence type="ECO:0000256" key="8">
    <source>
        <dbReference type="ARBA" id="ARBA00022967"/>
    </source>
</evidence>
<evidence type="ECO:0000256" key="5">
    <source>
        <dbReference type="ARBA" id="ARBA00022737"/>
    </source>
</evidence>
<evidence type="ECO:0000256" key="7">
    <source>
        <dbReference type="ARBA" id="ARBA00022840"/>
    </source>
</evidence>
<comment type="function">
    <text evidence="10">Probably part of an ABC transporter complex. Responsible for energy coupling to the transport system.</text>
</comment>
<reference evidence="12 13" key="1">
    <citation type="submission" date="2017-10" db="EMBL/GenBank/DDBJ databases">
        <title>Draft genome of Lysinibacillus fusiformis strain Juneja, a laboratory-derived pathogen of Drosophila melanogaster.</title>
        <authorList>
            <person name="Smith B.R."/>
            <person name="Unckless R.L."/>
        </authorList>
    </citation>
    <scope>NUCLEOTIDE SEQUENCE [LARGE SCALE GENOMIC DNA]</scope>
    <source>
        <strain evidence="12 13">Juneja</strain>
    </source>
</reference>
<dbReference type="PANTHER" id="PTHR43553:SF23">
    <property type="entry name" value="ABC TRANSPORTER ATP-BINDING COMPONENT"/>
    <property type="match status" value="1"/>
</dbReference>
<feature type="domain" description="ABC transporter" evidence="11">
    <location>
        <begin position="2"/>
        <end position="241"/>
    </location>
</feature>
<dbReference type="PROSITE" id="PS00211">
    <property type="entry name" value="ABC_TRANSPORTER_1"/>
    <property type="match status" value="2"/>
</dbReference>
<dbReference type="Proteomes" id="UP000234956">
    <property type="component" value="Unassembled WGS sequence"/>
</dbReference>
<evidence type="ECO:0000313" key="12">
    <source>
        <dbReference type="EMBL" id="PKU52292.1"/>
    </source>
</evidence>
<dbReference type="PROSITE" id="PS50893">
    <property type="entry name" value="ABC_TRANSPORTER_2"/>
    <property type="match status" value="2"/>
</dbReference>
<keyword evidence="8" id="KW-1278">Translocase</keyword>
<evidence type="ECO:0000256" key="10">
    <source>
        <dbReference type="ARBA" id="ARBA00025157"/>
    </source>
</evidence>
<keyword evidence="5" id="KW-0677">Repeat</keyword>
<evidence type="ECO:0000313" key="13">
    <source>
        <dbReference type="Proteomes" id="UP000234956"/>
    </source>
</evidence>
<organism evidence="12 13">
    <name type="scientific">Lysinibacillus fusiformis</name>
    <dbReference type="NCBI Taxonomy" id="28031"/>
    <lineage>
        <taxon>Bacteria</taxon>
        <taxon>Bacillati</taxon>
        <taxon>Bacillota</taxon>
        <taxon>Bacilli</taxon>
        <taxon>Bacillales</taxon>
        <taxon>Bacillaceae</taxon>
        <taxon>Lysinibacillus</taxon>
    </lineage>
</organism>
<evidence type="ECO:0000256" key="1">
    <source>
        <dbReference type="ARBA" id="ARBA00004202"/>
    </source>
</evidence>
<evidence type="ECO:0000256" key="9">
    <source>
        <dbReference type="ARBA" id="ARBA00023136"/>
    </source>
</evidence>
<dbReference type="InterPro" id="IPR050095">
    <property type="entry name" value="ECF_ABC_transporter_ATP-bd"/>
</dbReference>
<keyword evidence="6" id="KW-0547">Nucleotide-binding</keyword>
<dbReference type="SUPFAM" id="SSF52540">
    <property type="entry name" value="P-loop containing nucleoside triphosphate hydrolases"/>
    <property type="match status" value="2"/>
</dbReference>
<dbReference type="PANTHER" id="PTHR43553">
    <property type="entry name" value="HEAVY METAL TRANSPORTER"/>
    <property type="match status" value="1"/>
</dbReference>
<evidence type="ECO:0000256" key="2">
    <source>
        <dbReference type="ARBA" id="ARBA00005417"/>
    </source>
</evidence>
<dbReference type="InterPro" id="IPR017871">
    <property type="entry name" value="ABC_transporter-like_CS"/>
</dbReference>
<dbReference type="CDD" id="cd03225">
    <property type="entry name" value="ABC_cobalt_CbiO_domain1"/>
    <property type="match status" value="1"/>
</dbReference>
<sequence>MLKIEQYSFHYTDEKSEGIENINFHVKRGQCILLCGKSGCGKTTIIRAINGLIPYFYFGQLKGQVMLNNLPVENRKMYELSEQVGTVFQNPRSQFFNVDTDSEIVFGMENMAYPKEMMEERMQEITLELRLEKLRRRNIFHLSGGEKQKIAFASVYAVAPDVFVLDEPSSNLDAAAIEELKEMIALLKMQGKTIIISEHRLYYLRDLIDTAIVLNKGQIVSTYTQKEFLQLSNQQLEQLGLRTLYLSNVQFQHRQQPAKHKVHELIVKDVTISHKKRNILENIHFAAKSGEIIAITGHNGAGKTTFARSLCGLHKITSGNIYFNKQKLTSKKQAQLSYLVMQDVNYQLFAETVEKECVFGVKNPDSNLVQQVLEEMDLLELTERHPNTLSGGQKQRLAVAASLISEKEILVFDEPTSGLDYDSMQKVASILKSLAEANKIVFVITHDLEFIATCCHRILRFEDGKKQDDYILNKENQQYTIDAFTLQQG</sequence>
<feature type="domain" description="ABC transporter" evidence="11">
    <location>
        <begin position="265"/>
        <end position="488"/>
    </location>
</feature>
<keyword evidence="3" id="KW-0813">Transport</keyword>
<dbReference type="GO" id="GO:0042626">
    <property type="term" value="F:ATPase-coupled transmembrane transporter activity"/>
    <property type="evidence" value="ECO:0007669"/>
    <property type="project" value="TreeGrafter"/>
</dbReference>
<dbReference type="GO" id="GO:0016887">
    <property type="term" value="F:ATP hydrolysis activity"/>
    <property type="evidence" value="ECO:0007669"/>
    <property type="project" value="InterPro"/>
</dbReference>
<comment type="similarity">
    <text evidence="2">Belongs to the ABC transporter superfamily.</text>
</comment>
<dbReference type="RefSeq" id="WP_058843377.1">
    <property type="nucleotide sequence ID" value="NZ_PDFK01000002.1"/>
</dbReference>
<dbReference type="InterPro" id="IPR003439">
    <property type="entry name" value="ABC_transporter-like_ATP-bd"/>
</dbReference>
<dbReference type="AlphaFoldDB" id="A0A2I0V237"/>
<evidence type="ECO:0000256" key="4">
    <source>
        <dbReference type="ARBA" id="ARBA00022475"/>
    </source>
</evidence>
<dbReference type="CDD" id="cd03226">
    <property type="entry name" value="ABC_cobalt_CbiO_domain2"/>
    <property type="match status" value="1"/>
</dbReference>